<keyword evidence="3" id="KW-1185">Reference proteome</keyword>
<organism evidence="2 3">
    <name type="scientific">Humisphaera borealis</name>
    <dbReference type="NCBI Taxonomy" id="2807512"/>
    <lineage>
        <taxon>Bacteria</taxon>
        <taxon>Pseudomonadati</taxon>
        <taxon>Planctomycetota</taxon>
        <taxon>Phycisphaerae</taxon>
        <taxon>Tepidisphaerales</taxon>
        <taxon>Tepidisphaeraceae</taxon>
        <taxon>Humisphaera</taxon>
    </lineage>
</organism>
<protein>
    <submittedName>
        <fullName evidence="2">Winged helix-turn-helix domain-containing protein</fullName>
    </submittedName>
</protein>
<feature type="domain" description="Winged helix-turn helix" evidence="1">
    <location>
        <begin position="4"/>
        <end position="36"/>
    </location>
</feature>
<dbReference type="Proteomes" id="UP000593765">
    <property type="component" value="Chromosome"/>
</dbReference>
<name>A0A7M2X0N5_9BACT</name>
<accession>A0A7M2X0N5</accession>
<sequence>MLPSLYALLHWLGYKDLMPRTSHPGSDPAAQERFKEVPARVALGSV</sequence>
<evidence type="ECO:0000313" key="3">
    <source>
        <dbReference type="Proteomes" id="UP000593765"/>
    </source>
</evidence>
<evidence type="ECO:0000259" key="1">
    <source>
        <dbReference type="Pfam" id="PF13592"/>
    </source>
</evidence>
<dbReference type="EMBL" id="CP063458">
    <property type="protein sequence ID" value="QOV90671.1"/>
    <property type="molecule type" value="Genomic_DNA"/>
</dbReference>
<dbReference type="KEGG" id="hbs:IPV69_04740"/>
<reference evidence="2 3" key="1">
    <citation type="submission" date="2020-10" db="EMBL/GenBank/DDBJ databases">
        <title>Wide distribution of Phycisphaera-like planctomycetes from WD2101 soil group in peatlands and genome analysis of the first cultivated representative.</title>
        <authorList>
            <person name="Dedysh S.N."/>
            <person name="Beletsky A.V."/>
            <person name="Ivanova A."/>
            <person name="Kulichevskaya I.S."/>
            <person name="Suzina N.E."/>
            <person name="Philippov D.A."/>
            <person name="Rakitin A.L."/>
            <person name="Mardanov A.V."/>
            <person name="Ravin N.V."/>
        </authorList>
    </citation>
    <scope>NUCLEOTIDE SEQUENCE [LARGE SCALE GENOMIC DNA]</scope>
    <source>
        <strain evidence="2 3">M1803</strain>
    </source>
</reference>
<gene>
    <name evidence="2" type="ORF">IPV69_04740</name>
</gene>
<proteinExistence type="predicted"/>
<dbReference type="InterPro" id="IPR025959">
    <property type="entry name" value="Winged_HTH_dom"/>
</dbReference>
<evidence type="ECO:0000313" key="2">
    <source>
        <dbReference type="EMBL" id="QOV90671.1"/>
    </source>
</evidence>
<dbReference type="Pfam" id="PF13592">
    <property type="entry name" value="HTH_33"/>
    <property type="match status" value="1"/>
</dbReference>
<dbReference type="AlphaFoldDB" id="A0A7M2X0N5"/>